<dbReference type="FunFam" id="2.60.40.420:FF:000038">
    <property type="entry name" value="Extracellular dihydrogeodin oxidase/laccase"/>
    <property type="match status" value="1"/>
</dbReference>
<feature type="domain" description="Plastocyanin-like" evidence="11">
    <location>
        <begin position="85"/>
        <end position="201"/>
    </location>
</feature>
<evidence type="ECO:0000256" key="2">
    <source>
        <dbReference type="ARBA" id="ARBA00022723"/>
    </source>
</evidence>
<evidence type="ECO:0000313" key="13">
    <source>
        <dbReference type="Proteomes" id="UP001055219"/>
    </source>
</evidence>
<dbReference type="Gene3D" id="2.60.40.420">
    <property type="entry name" value="Cupredoxins - blue copper proteins"/>
    <property type="match status" value="3"/>
</dbReference>
<evidence type="ECO:0000256" key="3">
    <source>
        <dbReference type="ARBA" id="ARBA00022729"/>
    </source>
</evidence>
<dbReference type="Pfam" id="PF07732">
    <property type="entry name" value="Cu-oxidase_3"/>
    <property type="match status" value="1"/>
</dbReference>
<evidence type="ECO:0000256" key="1">
    <source>
        <dbReference type="ARBA" id="ARBA00010609"/>
    </source>
</evidence>
<dbReference type="PANTHER" id="PTHR11709">
    <property type="entry name" value="MULTI-COPPER OXIDASE"/>
    <property type="match status" value="1"/>
</dbReference>
<keyword evidence="7" id="KW-0325">Glycoprotein</keyword>
<keyword evidence="6" id="KW-0186">Copper</keyword>
<feature type="chain" id="PRO_5040164616" evidence="8">
    <location>
        <begin position="24"/>
        <end position="614"/>
    </location>
</feature>
<dbReference type="InterPro" id="IPR033138">
    <property type="entry name" value="Cu_oxidase_CS"/>
</dbReference>
<evidence type="ECO:0000256" key="7">
    <source>
        <dbReference type="ARBA" id="ARBA00023180"/>
    </source>
</evidence>
<dbReference type="GO" id="GO:0016491">
    <property type="term" value="F:oxidoreductase activity"/>
    <property type="evidence" value="ECO:0007669"/>
    <property type="project" value="UniProtKB-KW"/>
</dbReference>
<reference evidence="12" key="2">
    <citation type="submission" date="2022-07" db="EMBL/GenBank/DDBJ databases">
        <authorList>
            <person name="Goncalves M.F.M."/>
            <person name="Hilario S."/>
            <person name="Van De Peer Y."/>
            <person name="Esteves A.C."/>
            <person name="Alves A."/>
        </authorList>
    </citation>
    <scope>NUCLEOTIDE SEQUENCE</scope>
    <source>
        <strain evidence="12">MUM 19.33</strain>
    </source>
</reference>
<evidence type="ECO:0000313" key="12">
    <source>
        <dbReference type="EMBL" id="KAI6786029.1"/>
    </source>
</evidence>
<dbReference type="Pfam" id="PF00394">
    <property type="entry name" value="Cu-oxidase"/>
    <property type="match status" value="1"/>
</dbReference>
<keyword evidence="3 8" id="KW-0732">Signal</keyword>
<dbReference type="RefSeq" id="XP_051366885.1">
    <property type="nucleotide sequence ID" value="XM_051506747.1"/>
</dbReference>
<evidence type="ECO:0000256" key="4">
    <source>
        <dbReference type="ARBA" id="ARBA00022737"/>
    </source>
</evidence>
<dbReference type="PROSITE" id="PS00080">
    <property type="entry name" value="MULTICOPPER_OXIDASE2"/>
    <property type="match status" value="1"/>
</dbReference>
<dbReference type="InterPro" id="IPR011707">
    <property type="entry name" value="Cu-oxidase-like_N"/>
</dbReference>
<evidence type="ECO:0000256" key="6">
    <source>
        <dbReference type="ARBA" id="ARBA00023008"/>
    </source>
</evidence>
<evidence type="ECO:0000256" key="5">
    <source>
        <dbReference type="ARBA" id="ARBA00023002"/>
    </source>
</evidence>
<proteinExistence type="inferred from homology"/>
<evidence type="ECO:0000259" key="11">
    <source>
        <dbReference type="Pfam" id="PF07732"/>
    </source>
</evidence>
<dbReference type="Pfam" id="PF07731">
    <property type="entry name" value="Cu-oxidase_2"/>
    <property type="match status" value="1"/>
</dbReference>
<comment type="similarity">
    <text evidence="1">Belongs to the multicopper oxidase family.</text>
</comment>
<gene>
    <name evidence="12" type="ORF">J7T54_006368</name>
</gene>
<dbReference type="AlphaFoldDB" id="A0A9P9YAI1"/>
<dbReference type="EMBL" id="JAGIXG020000001">
    <property type="protein sequence ID" value="KAI6786029.1"/>
    <property type="molecule type" value="Genomic_DNA"/>
</dbReference>
<dbReference type="Proteomes" id="UP001055219">
    <property type="component" value="Unassembled WGS sequence"/>
</dbReference>
<sequence>MMRHGLFGLLAAGAALFMGETSAKLDQMKTNGHSVLGTLDAPTLPKYLSGAPMPNGAPWSNMTAKTNYYHDKPNTGVIRRYEFTVSRGIIAPDGYQRDVLLINDQFPGPLIEANWGDTIQVQVLNNITGPEEGTALHWHGLLHRDMPWEDGVPSVTQCPIAPGESYTYNFIADMHGSTWYHSHYSAQYADGLFGPMVIYGPEPEDYDIDLGPVMLSDWYHRQYHEIVSQLLLVNLTQGGVYTQNNLINGKMNYDCRIPDVVKTLNSTALTELANTLNASAPCDSDAGVSQFRFEKGKKHRLRLVNSGGEGMQRFSIDEHSMTVISNDFIQVEPYETQVVTLGVGQRADVIVEANGDKDAYWMRSNVSVLCNAALQPSAMAAIYYDDADTESLPSSVAWNRPDPATCGNDALEVTRPVMEMPVPEPDLTINMTMTMFMNESNILQFATNDNVGFRGNYNSPTMLLSNLGNHSFAPEWNVQSTKNAKSVRVILYNEIPEPHPMHLHGFNMYILAEGGINATWDGTIVHPENPQRRDTFLIQPLGYTVFQFDAGTNPGVWPFHCHVALHVSAGMMTQFMVMPDEIEEYKVPNKVAETCRQWGKWTHTNIPNQIDSGL</sequence>
<dbReference type="GeneID" id="75832846"/>
<organism evidence="12 13">
    <name type="scientific">Emericellopsis cladophorae</name>
    <dbReference type="NCBI Taxonomy" id="2686198"/>
    <lineage>
        <taxon>Eukaryota</taxon>
        <taxon>Fungi</taxon>
        <taxon>Dikarya</taxon>
        <taxon>Ascomycota</taxon>
        <taxon>Pezizomycotina</taxon>
        <taxon>Sordariomycetes</taxon>
        <taxon>Hypocreomycetidae</taxon>
        <taxon>Hypocreales</taxon>
        <taxon>Bionectriaceae</taxon>
        <taxon>Emericellopsis</taxon>
    </lineage>
</organism>
<dbReference type="GO" id="GO:0005507">
    <property type="term" value="F:copper ion binding"/>
    <property type="evidence" value="ECO:0007669"/>
    <property type="project" value="InterPro"/>
</dbReference>
<dbReference type="InterPro" id="IPR001117">
    <property type="entry name" value="Cu-oxidase_2nd"/>
</dbReference>
<feature type="domain" description="Plastocyanin-like" evidence="10">
    <location>
        <begin position="463"/>
        <end position="580"/>
    </location>
</feature>
<dbReference type="InterPro" id="IPR011706">
    <property type="entry name" value="Cu-oxidase_C"/>
</dbReference>
<dbReference type="CDD" id="cd13880">
    <property type="entry name" value="CuRO_2_MaLCC_like"/>
    <property type="match status" value="1"/>
</dbReference>
<dbReference type="FunFam" id="2.60.40.420:FF:000021">
    <property type="entry name" value="Extracellular dihydrogeodin oxidase/laccase"/>
    <property type="match status" value="1"/>
</dbReference>
<feature type="domain" description="Plastocyanin-like" evidence="9">
    <location>
        <begin position="212"/>
        <end position="385"/>
    </location>
</feature>
<accession>A0A9P9YAI1</accession>
<dbReference type="PANTHER" id="PTHR11709:SF145">
    <property type="entry name" value="LCC1"/>
    <property type="match status" value="1"/>
</dbReference>
<dbReference type="InterPro" id="IPR002355">
    <property type="entry name" value="Cu_oxidase_Cu_BS"/>
</dbReference>
<evidence type="ECO:0000256" key="8">
    <source>
        <dbReference type="SAM" id="SignalP"/>
    </source>
</evidence>
<keyword evidence="2" id="KW-0479">Metal-binding</keyword>
<reference evidence="12" key="1">
    <citation type="journal article" date="2021" name="J Fungi (Basel)">
        <title>Genomic and Metabolomic Analyses of the Marine Fungus Emericellopsis cladophorae: Insights into Saltwater Adaptability Mechanisms and Its Biosynthetic Potential.</title>
        <authorList>
            <person name="Goncalves M.F.M."/>
            <person name="Hilario S."/>
            <person name="Van de Peer Y."/>
            <person name="Esteves A.C."/>
            <person name="Alves A."/>
        </authorList>
    </citation>
    <scope>NUCLEOTIDE SEQUENCE</scope>
    <source>
        <strain evidence="12">MUM 19.33</strain>
    </source>
</reference>
<dbReference type="SUPFAM" id="SSF49503">
    <property type="entry name" value="Cupredoxins"/>
    <property type="match status" value="3"/>
</dbReference>
<comment type="caution">
    <text evidence="12">The sequence shown here is derived from an EMBL/GenBank/DDBJ whole genome shotgun (WGS) entry which is preliminary data.</text>
</comment>
<name>A0A9P9YAI1_9HYPO</name>
<dbReference type="OrthoDB" id="2121828at2759"/>
<protein>
    <submittedName>
        <fullName evidence="12">Laccase-like protein</fullName>
    </submittedName>
</protein>
<feature type="signal peptide" evidence="8">
    <location>
        <begin position="1"/>
        <end position="23"/>
    </location>
</feature>
<keyword evidence="13" id="KW-1185">Reference proteome</keyword>
<dbReference type="CDD" id="cd13854">
    <property type="entry name" value="CuRO_1_MaLCC_like"/>
    <property type="match status" value="1"/>
</dbReference>
<dbReference type="InterPro" id="IPR008972">
    <property type="entry name" value="Cupredoxin"/>
</dbReference>
<keyword evidence="4" id="KW-0677">Repeat</keyword>
<dbReference type="InterPro" id="IPR045087">
    <property type="entry name" value="Cu-oxidase_fam"/>
</dbReference>
<evidence type="ECO:0000259" key="10">
    <source>
        <dbReference type="Pfam" id="PF07731"/>
    </source>
</evidence>
<dbReference type="PROSITE" id="PS00079">
    <property type="entry name" value="MULTICOPPER_OXIDASE1"/>
    <property type="match status" value="1"/>
</dbReference>
<keyword evidence="5" id="KW-0560">Oxidoreductase</keyword>
<evidence type="ECO:0000259" key="9">
    <source>
        <dbReference type="Pfam" id="PF00394"/>
    </source>
</evidence>
<dbReference type="CDD" id="cd13901">
    <property type="entry name" value="CuRO_3_MaLCC_like"/>
    <property type="match status" value="1"/>
</dbReference>